<evidence type="ECO:0000256" key="5">
    <source>
        <dbReference type="ARBA" id="ARBA00023136"/>
    </source>
</evidence>
<dbReference type="PANTHER" id="PTHR30606">
    <property type="entry name" value="LIPID A BIOSYNTHESIS LAUROYL ACYLTRANSFERASE"/>
    <property type="match status" value="1"/>
</dbReference>
<comment type="subcellular location">
    <subcellularLocation>
        <location evidence="1">Cell inner membrane</location>
    </subcellularLocation>
</comment>
<evidence type="ECO:0000256" key="2">
    <source>
        <dbReference type="ARBA" id="ARBA00022475"/>
    </source>
</evidence>
<dbReference type="GO" id="GO:0016746">
    <property type="term" value="F:acyltransferase activity"/>
    <property type="evidence" value="ECO:0007669"/>
    <property type="project" value="UniProtKB-KW"/>
</dbReference>
<comment type="caution">
    <text evidence="7">The sequence shown here is derived from an EMBL/GenBank/DDBJ whole genome shotgun (WGS) entry which is preliminary data.</text>
</comment>
<sequence length="335" mass="37272">MARPAGPSLSADPRARARARQEPYLQGLVRALARWPLPVLHVLGGIIGWCIAQTPNRQRRNALINLALHRPDLGTRELIRLRNRSLSAFGRTYCEMGRLWLRPPADVLGLIRDVRGAELLRRDDGRGLIVLSPHLGAWELAGLYLAAQGPTTIFYKPQRRLDQLILEARRRSGAQLAPTTARGVRALVQGLAAGEYAGILPDQEPRADKGATFAPLFGLPALTMVLVNRLARKSGARVIFMFAERLPRARGYRIHCLPAPDGIDSDDDATAAAALNLGIERCIAVCPEQYLWPYRRFRRRPPGQGRVYIGSLRDYDAIERARRLLRAARSDADAR</sequence>
<keyword evidence="2" id="KW-1003">Cell membrane</keyword>
<dbReference type="Proteomes" id="UP000748752">
    <property type="component" value="Unassembled WGS sequence"/>
</dbReference>
<proteinExistence type="predicted"/>
<accession>A0ABS1CMC6</accession>
<dbReference type="PANTHER" id="PTHR30606:SF10">
    <property type="entry name" value="PHOSPHATIDYLINOSITOL MANNOSIDE ACYLTRANSFERASE"/>
    <property type="match status" value="1"/>
</dbReference>
<reference evidence="7 8" key="1">
    <citation type="journal article" date="2020" name="Microorganisms">
        <title>Osmotic Adaptation and Compatible Solute Biosynthesis of Phototrophic Bacteria as Revealed from Genome Analyses.</title>
        <authorList>
            <person name="Imhoff J.F."/>
            <person name="Rahn T."/>
            <person name="Kunzel S."/>
            <person name="Keller A."/>
            <person name="Neulinger S.C."/>
        </authorList>
    </citation>
    <scope>NUCLEOTIDE SEQUENCE [LARGE SCALE GENOMIC DNA]</scope>
    <source>
        <strain evidence="7 8">DSM 6210</strain>
    </source>
</reference>
<keyword evidence="3" id="KW-0997">Cell inner membrane</keyword>
<keyword evidence="8" id="KW-1185">Reference proteome</keyword>
<evidence type="ECO:0000313" key="7">
    <source>
        <dbReference type="EMBL" id="MBK1633008.1"/>
    </source>
</evidence>
<keyword evidence="6 7" id="KW-0012">Acyltransferase</keyword>
<dbReference type="PIRSF" id="PIRSF026649">
    <property type="entry name" value="MsbB"/>
    <property type="match status" value="1"/>
</dbReference>
<name>A0ABS1CMC6_9GAMM</name>
<evidence type="ECO:0000256" key="6">
    <source>
        <dbReference type="ARBA" id="ARBA00023315"/>
    </source>
</evidence>
<dbReference type="InterPro" id="IPR004960">
    <property type="entry name" value="LipA_acyltrans"/>
</dbReference>
<gene>
    <name evidence="7" type="ORF">CKO31_20080</name>
</gene>
<dbReference type="CDD" id="cd07984">
    <property type="entry name" value="LPLAT_LABLAT-like"/>
    <property type="match status" value="1"/>
</dbReference>
<keyword evidence="4" id="KW-0808">Transferase</keyword>
<protein>
    <submittedName>
        <fullName evidence="7">Lipid A biosynthesis acyltransferase</fullName>
    </submittedName>
</protein>
<keyword evidence="5" id="KW-0472">Membrane</keyword>
<evidence type="ECO:0000256" key="4">
    <source>
        <dbReference type="ARBA" id="ARBA00022679"/>
    </source>
</evidence>
<organism evidence="7 8">
    <name type="scientific">Thiohalocapsa halophila</name>
    <dbReference type="NCBI Taxonomy" id="69359"/>
    <lineage>
        <taxon>Bacteria</taxon>
        <taxon>Pseudomonadati</taxon>
        <taxon>Pseudomonadota</taxon>
        <taxon>Gammaproteobacteria</taxon>
        <taxon>Chromatiales</taxon>
        <taxon>Chromatiaceae</taxon>
        <taxon>Thiohalocapsa</taxon>
    </lineage>
</organism>
<evidence type="ECO:0000256" key="3">
    <source>
        <dbReference type="ARBA" id="ARBA00022519"/>
    </source>
</evidence>
<dbReference type="Pfam" id="PF03279">
    <property type="entry name" value="Lip_A_acyltrans"/>
    <property type="match status" value="1"/>
</dbReference>
<evidence type="ECO:0000313" key="8">
    <source>
        <dbReference type="Proteomes" id="UP000748752"/>
    </source>
</evidence>
<dbReference type="EMBL" id="NRRV01000064">
    <property type="protein sequence ID" value="MBK1633008.1"/>
    <property type="molecule type" value="Genomic_DNA"/>
</dbReference>
<evidence type="ECO:0000256" key="1">
    <source>
        <dbReference type="ARBA" id="ARBA00004533"/>
    </source>
</evidence>